<dbReference type="EMBL" id="CP045894">
    <property type="protein sequence ID" value="QQP54928.1"/>
    <property type="molecule type" value="Genomic_DNA"/>
</dbReference>
<reference evidence="2" key="1">
    <citation type="submission" date="2021-01" db="EMBL/GenBank/DDBJ databases">
        <title>Caligus Genome Assembly.</title>
        <authorList>
            <person name="Gallardo-Escarate C."/>
        </authorList>
    </citation>
    <scope>NUCLEOTIDE SEQUENCE [LARGE SCALE GENOMIC DNA]</scope>
</reference>
<dbReference type="AlphaFoldDB" id="A0A7T8KFF1"/>
<protein>
    <submittedName>
        <fullName evidence="1">Uncharacterized protein</fullName>
    </submittedName>
</protein>
<evidence type="ECO:0000313" key="1">
    <source>
        <dbReference type="EMBL" id="QQP54928.1"/>
    </source>
</evidence>
<keyword evidence="2" id="KW-1185">Reference proteome</keyword>
<name>A0A7T8KFF1_CALRO</name>
<organism evidence="1 2">
    <name type="scientific">Caligus rogercresseyi</name>
    <name type="common">Sea louse</name>
    <dbReference type="NCBI Taxonomy" id="217165"/>
    <lineage>
        <taxon>Eukaryota</taxon>
        <taxon>Metazoa</taxon>
        <taxon>Ecdysozoa</taxon>
        <taxon>Arthropoda</taxon>
        <taxon>Crustacea</taxon>
        <taxon>Multicrustacea</taxon>
        <taxon>Hexanauplia</taxon>
        <taxon>Copepoda</taxon>
        <taxon>Siphonostomatoida</taxon>
        <taxon>Caligidae</taxon>
        <taxon>Caligus</taxon>
    </lineage>
</organism>
<gene>
    <name evidence="1" type="ORF">FKW44_007923</name>
</gene>
<dbReference type="Proteomes" id="UP000595437">
    <property type="component" value="Chromosome 5"/>
</dbReference>
<evidence type="ECO:0000313" key="2">
    <source>
        <dbReference type="Proteomes" id="UP000595437"/>
    </source>
</evidence>
<proteinExistence type="predicted"/>
<sequence>MMQSKNPIKYHPYQYLGQFREWDNSAPTIQGRRFSDGQFSASQFSDGRFSASLNDFHFKKFRPFFKENYVFCSSTIGHT</sequence>
<accession>A0A7T8KFF1</accession>